<keyword evidence="2" id="KW-0812">Transmembrane</keyword>
<evidence type="ECO:0000256" key="3">
    <source>
        <dbReference type="ARBA" id="ARBA00022737"/>
    </source>
</evidence>
<dbReference type="InterPro" id="IPR011651">
    <property type="entry name" value="Notch_ligand_N"/>
</dbReference>
<evidence type="ECO:0000256" key="6">
    <source>
        <dbReference type="SAM" id="SignalP"/>
    </source>
</evidence>
<evidence type="ECO:0000313" key="9">
    <source>
        <dbReference type="Proteomes" id="UP001591681"/>
    </source>
</evidence>
<dbReference type="GO" id="GO:0016020">
    <property type="term" value="C:membrane"/>
    <property type="evidence" value="ECO:0007669"/>
    <property type="project" value="UniProtKB-SubCell"/>
</dbReference>
<feature type="chain" id="PRO_5044834781" description="Notch ligand N-terminal domain-containing protein" evidence="6">
    <location>
        <begin position="30"/>
        <end position="169"/>
    </location>
</feature>
<comment type="caution">
    <text evidence="8">The sequence shown here is derived from an EMBL/GenBank/DDBJ whole genome shotgun (WGS) entry which is preliminary data.</text>
</comment>
<feature type="domain" description="Notch ligand N-terminal" evidence="7">
    <location>
        <begin position="30"/>
        <end position="150"/>
    </location>
</feature>
<accession>A0ABD1IPQ9</accession>
<dbReference type="EMBL" id="JBHFQA010000061">
    <property type="protein sequence ID" value="KAL2076797.1"/>
    <property type="molecule type" value="Genomic_DNA"/>
</dbReference>
<keyword evidence="3" id="KW-0677">Repeat</keyword>
<sequence>MILRRSSSFAAAFSIHVFLQCLWIKVSVASGFFELQILAMQNVNGELQSGLCCDGTRDTGDSKCLKDECDTYFRVCLKEYQSRVYAAGPCSFGSGSTPVIGGNTFSLRTGSRNDKSRIVLPFSFAWPPGAAFLEGTMVVSKKEVGKEEEEEEEEEEEKVDLLTGHKADG</sequence>
<evidence type="ECO:0000256" key="5">
    <source>
        <dbReference type="SAM" id="MobiDB-lite"/>
    </source>
</evidence>
<keyword evidence="4" id="KW-0472">Membrane</keyword>
<reference evidence="8 9" key="1">
    <citation type="submission" date="2024-09" db="EMBL/GenBank/DDBJ databases">
        <title>A chromosome-level genome assembly of Gray's grenadier anchovy, Coilia grayii.</title>
        <authorList>
            <person name="Fu Z."/>
        </authorList>
    </citation>
    <scope>NUCLEOTIDE SEQUENCE [LARGE SCALE GENOMIC DNA]</scope>
    <source>
        <strain evidence="8">G4</strain>
        <tissue evidence="8">Muscle</tissue>
    </source>
</reference>
<gene>
    <name evidence="8" type="ORF">ACEWY4_027606</name>
</gene>
<organism evidence="8 9">
    <name type="scientific">Coilia grayii</name>
    <name type="common">Gray's grenadier anchovy</name>
    <dbReference type="NCBI Taxonomy" id="363190"/>
    <lineage>
        <taxon>Eukaryota</taxon>
        <taxon>Metazoa</taxon>
        <taxon>Chordata</taxon>
        <taxon>Craniata</taxon>
        <taxon>Vertebrata</taxon>
        <taxon>Euteleostomi</taxon>
        <taxon>Actinopterygii</taxon>
        <taxon>Neopterygii</taxon>
        <taxon>Teleostei</taxon>
        <taxon>Clupei</taxon>
        <taxon>Clupeiformes</taxon>
        <taxon>Clupeoidei</taxon>
        <taxon>Engraulidae</taxon>
        <taxon>Coilinae</taxon>
        <taxon>Coilia</taxon>
    </lineage>
</organism>
<evidence type="ECO:0000256" key="4">
    <source>
        <dbReference type="ARBA" id="ARBA00022989"/>
    </source>
</evidence>
<keyword evidence="9" id="KW-1185">Reference proteome</keyword>
<dbReference type="AlphaFoldDB" id="A0ABD1IPQ9"/>
<name>A0ABD1IPQ9_9TELE</name>
<feature type="compositionally biased region" description="Basic and acidic residues" evidence="5">
    <location>
        <begin position="159"/>
        <end position="169"/>
    </location>
</feature>
<dbReference type="Gene3D" id="2.60.40.3510">
    <property type="match status" value="1"/>
</dbReference>
<feature type="compositionally biased region" description="Acidic residues" evidence="5">
    <location>
        <begin position="146"/>
        <end position="158"/>
    </location>
</feature>
<evidence type="ECO:0000313" key="8">
    <source>
        <dbReference type="EMBL" id="KAL2076797.1"/>
    </source>
</evidence>
<dbReference type="Proteomes" id="UP001591681">
    <property type="component" value="Unassembled WGS sequence"/>
</dbReference>
<feature type="region of interest" description="Disordered" evidence="5">
    <location>
        <begin position="143"/>
        <end position="169"/>
    </location>
</feature>
<keyword evidence="4" id="KW-1133">Transmembrane helix</keyword>
<protein>
    <recommendedName>
        <fullName evidence="7">Notch ligand N-terminal domain-containing protein</fullName>
    </recommendedName>
</protein>
<feature type="signal peptide" evidence="6">
    <location>
        <begin position="1"/>
        <end position="29"/>
    </location>
</feature>
<keyword evidence="1" id="KW-0245">EGF-like domain</keyword>
<evidence type="ECO:0000256" key="1">
    <source>
        <dbReference type="ARBA" id="ARBA00022536"/>
    </source>
</evidence>
<evidence type="ECO:0000259" key="7">
    <source>
        <dbReference type="Pfam" id="PF07657"/>
    </source>
</evidence>
<keyword evidence="6" id="KW-0732">Signal</keyword>
<dbReference type="Pfam" id="PF07657">
    <property type="entry name" value="MNNL"/>
    <property type="match status" value="1"/>
</dbReference>
<evidence type="ECO:0000256" key="2">
    <source>
        <dbReference type="ARBA" id="ARBA00022692"/>
    </source>
</evidence>
<proteinExistence type="predicted"/>